<protein>
    <submittedName>
        <fullName evidence="2">Uncharacterized protein</fullName>
    </submittedName>
</protein>
<accession>A0A238U473</accession>
<evidence type="ECO:0000313" key="3">
    <source>
        <dbReference type="Proteomes" id="UP000215214"/>
    </source>
</evidence>
<feature type="transmembrane region" description="Helical" evidence="1">
    <location>
        <begin position="7"/>
        <end position="25"/>
    </location>
</feature>
<proteinExistence type="predicted"/>
<dbReference type="AlphaFoldDB" id="A0A238U473"/>
<dbReference type="Proteomes" id="UP000215214">
    <property type="component" value="Chromosome TJEJU"/>
</dbReference>
<dbReference type="EMBL" id="LT899436">
    <property type="protein sequence ID" value="SNR13912.1"/>
    <property type="molecule type" value="Genomic_DNA"/>
</dbReference>
<keyword evidence="1" id="KW-1133">Transmembrane helix</keyword>
<organism evidence="2 3">
    <name type="scientific">Tenacibaculum jejuense</name>
    <dbReference type="NCBI Taxonomy" id="584609"/>
    <lineage>
        <taxon>Bacteria</taxon>
        <taxon>Pseudomonadati</taxon>
        <taxon>Bacteroidota</taxon>
        <taxon>Flavobacteriia</taxon>
        <taxon>Flavobacteriales</taxon>
        <taxon>Flavobacteriaceae</taxon>
        <taxon>Tenacibaculum</taxon>
    </lineage>
</organism>
<evidence type="ECO:0000256" key="1">
    <source>
        <dbReference type="SAM" id="Phobius"/>
    </source>
</evidence>
<gene>
    <name evidence="2" type="ORF">TJEJU_0103</name>
</gene>
<dbReference type="KEGG" id="tje:TJEJU_0103"/>
<feature type="transmembrane region" description="Helical" evidence="1">
    <location>
        <begin position="45"/>
        <end position="63"/>
    </location>
</feature>
<keyword evidence="1" id="KW-0472">Membrane</keyword>
<name>A0A238U473_9FLAO</name>
<evidence type="ECO:0000313" key="2">
    <source>
        <dbReference type="EMBL" id="SNR13912.1"/>
    </source>
</evidence>
<reference evidence="2 3" key="1">
    <citation type="submission" date="2017-07" db="EMBL/GenBank/DDBJ databases">
        <authorList>
            <person name="Sun Z.S."/>
            <person name="Albrecht U."/>
            <person name="Echele G."/>
            <person name="Lee C.C."/>
        </authorList>
    </citation>
    <scope>NUCLEOTIDE SEQUENCE [LARGE SCALE GENOMIC DNA]</scope>
    <source>
        <strain evidence="3">type strain: KCTC 22618</strain>
    </source>
</reference>
<sequence length="68" mass="7297">MNKIIKIIFILAGVAFLAYGGYQLIKPESSVDLGIAEFESQNNSNAYVVLGIGLSILLLGLIVNKKEA</sequence>
<keyword evidence="1" id="KW-0812">Transmembrane</keyword>
<dbReference type="OrthoDB" id="1454197at2"/>
<keyword evidence="3" id="KW-1185">Reference proteome</keyword>
<dbReference type="RefSeq" id="WP_095068783.1">
    <property type="nucleotide sequence ID" value="NZ_LT899436.1"/>
</dbReference>